<dbReference type="RefSeq" id="WP_281093190.1">
    <property type="nucleotide sequence ID" value="NZ_JARYZI010000002.1"/>
</dbReference>
<evidence type="ECO:0000313" key="2">
    <source>
        <dbReference type="Proteomes" id="UP001158045"/>
    </source>
</evidence>
<dbReference type="CDD" id="cd12953">
    <property type="entry name" value="MMP_TTHA0227"/>
    <property type="match status" value="1"/>
</dbReference>
<evidence type="ECO:0000313" key="1">
    <source>
        <dbReference type="EMBL" id="MDH8677378.1"/>
    </source>
</evidence>
<dbReference type="InterPro" id="IPR038555">
    <property type="entry name" value="Zincin_1_sf"/>
</dbReference>
<dbReference type="Proteomes" id="UP001158045">
    <property type="component" value="Unassembled WGS sequence"/>
</dbReference>
<gene>
    <name evidence="1" type="ORF">QE109_04415</name>
</gene>
<dbReference type="EMBL" id="JARYZI010000002">
    <property type="protein sequence ID" value="MDH8677378.1"/>
    <property type="molecule type" value="Genomic_DNA"/>
</dbReference>
<sequence length="124" mass="14401">MYEFPSLDEIEVALSEIIDDIPKAFFDELNGGIVLLDNFKMHPESKPGKPLYIMGEYVIDRLGRQIKIYYGSFKKVHYGLTLEKLRTLLKKTLIHEFVHHLEGRAGLKGLEVEDANYLKQYLEN</sequence>
<name>A0ABT6NAD4_9FIRM</name>
<keyword evidence="2" id="KW-1185">Reference proteome</keyword>
<proteinExistence type="predicted"/>
<comment type="caution">
    <text evidence="1">The sequence shown here is derived from an EMBL/GenBank/DDBJ whole genome shotgun (WGS) entry which is preliminary data.</text>
</comment>
<dbReference type="SUPFAM" id="SSF55486">
    <property type="entry name" value="Metalloproteases ('zincins'), catalytic domain"/>
    <property type="match status" value="1"/>
</dbReference>
<dbReference type="Gene3D" id="3.30.2010.20">
    <property type="match status" value="1"/>
</dbReference>
<reference evidence="1 2" key="1">
    <citation type="submission" date="2023-04" db="EMBL/GenBank/DDBJ databases">
        <title>Fusibacter bizertensis strain WBS, isolated from littoral bottom sediments of the Arctic seas - biochemical and genomic analysis.</title>
        <authorList>
            <person name="Brioukhanov A.L."/>
        </authorList>
    </citation>
    <scope>NUCLEOTIDE SEQUENCE [LARGE SCALE GENOMIC DNA]</scope>
    <source>
        <strain evidence="1 2">WBS</strain>
    </source>
</reference>
<accession>A0ABT6NAD4</accession>
<organism evidence="1 2">
    <name type="scientific">Fusibacter bizertensis</name>
    <dbReference type="NCBI Taxonomy" id="1488331"/>
    <lineage>
        <taxon>Bacteria</taxon>
        <taxon>Bacillati</taxon>
        <taxon>Bacillota</taxon>
        <taxon>Clostridia</taxon>
        <taxon>Eubacteriales</taxon>
        <taxon>Eubacteriales Family XII. Incertae Sedis</taxon>
        <taxon>Fusibacter</taxon>
    </lineage>
</organism>
<protein>
    <submittedName>
        <fullName evidence="1">Metallopeptidase family protein</fullName>
    </submittedName>
</protein>